<dbReference type="InterPro" id="IPR007809">
    <property type="entry name" value="FlgN-like"/>
</dbReference>
<dbReference type="OrthoDB" id="5453528at2"/>
<keyword evidence="2" id="KW-1185">Reference proteome</keyword>
<evidence type="ECO:0000313" key="2">
    <source>
        <dbReference type="Proteomes" id="UP000004662"/>
    </source>
</evidence>
<dbReference type="HOGENOM" id="CLU_129197_0_0_7"/>
<gene>
    <name evidence="1" type="ORF">DFW101_0182</name>
</gene>
<evidence type="ECO:0000313" key="1">
    <source>
        <dbReference type="EMBL" id="EHJ46199.1"/>
    </source>
</evidence>
<reference evidence="2" key="1">
    <citation type="journal article" date="2015" name="Genome Announc.">
        <title>High-Quality Draft Genome Sequence of Desulfovibrio carbinoliphilus FW-101-2B, an Organic Acid-Oxidizing Sulfate-Reducing Bacterium Isolated from Uranium(VI)-Contaminated Groundwater.</title>
        <authorList>
            <person name="Ramsay B.D."/>
            <person name="Hwang C."/>
            <person name="Woo H.L."/>
            <person name="Carroll S.L."/>
            <person name="Lucas S."/>
            <person name="Han J."/>
            <person name="Lapidus A.L."/>
            <person name="Cheng J.F."/>
            <person name="Goodwin L.A."/>
            <person name="Pitluck S."/>
            <person name="Peters L."/>
            <person name="Chertkov O."/>
            <person name="Held B."/>
            <person name="Detter J.C."/>
            <person name="Han C.S."/>
            <person name="Tapia R."/>
            <person name="Land M.L."/>
            <person name="Hauser L.J."/>
            <person name="Kyrpides N.C."/>
            <person name="Ivanova N.N."/>
            <person name="Mikhailova N."/>
            <person name="Pagani I."/>
            <person name="Woyke T."/>
            <person name="Arkin A.P."/>
            <person name="Dehal P."/>
            <person name="Chivian D."/>
            <person name="Criddle C.S."/>
            <person name="Wu W."/>
            <person name="Chakraborty R."/>
            <person name="Hazen T.C."/>
            <person name="Fields M.W."/>
        </authorList>
    </citation>
    <scope>NUCLEOTIDE SEQUENCE [LARGE SCALE GENOMIC DNA]</scope>
    <source>
        <strain evidence="2">FW-101-2B</strain>
    </source>
</reference>
<dbReference type="GO" id="GO:0044780">
    <property type="term" value="P:bacterial-type flagellum assembly"/>
    <property type="evidence" value="ECO:0007669"/>
    <property type="project" value="InterPro"/>
</dbReference>
<dbReference type="AlphaFoldDB" id="G7QCP3"/>
<dbReference type="RefSeq" id="WP_009179654.1">
    <property type="nucleotide sequence ID" value="NZ_CM001368.1"/>
</dbReference>
<name>G7QCP3_9BACT</name>
<proteinExistence type="predicted"/>
<dbReference type="Proteomes" id="UP000004662">
    <property type="component" value="Chromosome"/>
</dbReference>
<protein>
    <submittedName>
        <fullName evidence="1">FlgN family protein</fullName>
    </submittedName>
</protein>
<dbReference type="Pfam" id="PF05130">
    <property type="entry name" value="FlgN"/>
    <property type="match status" value="1"/>
</dbReference>
<dbReference type="STRING" id="694327.DFW101_0182"/>
<sequence length="158" mass="17291">MIVRILSNLLRQQRAVMLLEVLQKEEFSHLTARNPGGVASIEFSIQELLRQLATERRSLHALYAALDPAAKRLADVIGRFSPEQAEQAGKLFAGIDATEQRCAKQAGRNYAMALGLYDVTKSSLDNLQNLLIPKKTVYGAKGRIGRAAPGASLFSGRL</sequence>
<dbReference type="EMBL" id="CM001368">
    <property type="protein sequence ID" value="EHJ46199.1"/>
    <property type="molecule type" value="Genomic_DNA"/>
</dbReference>
<organism evidence="1 2">
    <name type="scientific">Solidesulfovibrio carbinoliphilus subsp. oakridgensis</name>
    <dbReference type="NCBI Taxonomy" id="694327"/>
    <lineage>
        <taxon>Bacteria</taxon>
        <taxon>Pseudomonadati</taxon>
        <taxon>Thermodesulfobacteriota</taxon>
        <taxon>Desulfovibrionia</taxon>
        <taxon>Desulfovibrionales</taxon>
        <taxon>Desulfovibrionaceae</taxon>
        <taxon>Solidesulfovibrio</taxon>
    </lineage>
</organism>
<dbReference type="eggNOG" id="ENOG5034BQG">
    <property type="taxonomic scope" value="Bacteria"/>
</dbReference>
<accession>G7QCP3</accession>